<keyword evidence="2" id="KW-1185">Reference proteome</keyword>
<evidence type="ECO:0000313" key="1">
    <source>
        <dbReference type="EMBL" id="MDX8416130.1"/>
    </source>
</evidence>
<dbReference type="Gene3D" id="3.40.50.450">
    <property type="match status" value="1"/>
</dbReference>
<dbReference type="InterPro" id="IPR051239">
    <property type="entry name" value="2'-dNMP_N-hydrolase"/>
</dbReference>
<accession>A0ABU4WHU4</accession>
<dbReference type="SUPFAM" id="SSF52309">
    <property type="entry name" value="N-(deoxy)ribosyltransferase-like"/>
    <property type="match status" value="1"/>
</dbReference>
<proteinExistence type="predicted"/>
<dbReference type="PANTHER" id="PTHR15364:SF0">
    <property type="entry name" value="2'-DEOXYNUCLEOSIDE 5'-PHOSPHATE N-HYDROLASE 1"/>
    <property type="match status" value="1"/>
</dbReference>
<comment type="caution">
    <text evidence="1">The sequence shown here is derived from an EMBL/GenBank/DDBJ whole genome shotgun (WGS) entry which is preliminary data.</text>
</comment>
<reference evidence="1 2" key="1">
    <citation type="submission" date="2022-03" db="EMBL/GenBank/DDBJ databases">
        <title>Novel taxa within the pig intestine.</title>
        <authorList>
            <person name="Wylensek D."/>
            <person name="Bishof K."/>
            <person name="Afrizal A."/>
            <person name="Clavel T."/>
        </authorList>
    </citation>
    <scope>NUCLEOTIDE SEQUENCE [LARGE SCALE GENOMIC DNA]</scope>
    <source>
        <strain evidence="1 2">CLA-KB-P66</strain>
    </source>
</reference>
<dbReference type="PANTHER" id="PTHR15364">
    <property type="entry name" value="2'-DEOXYNUCLEOSIDE 5'-PHOSPHATE N-HYDROLASE 1"/>
    <property type="match status" value="1"/>
</dbReference>
<gene>
    <name evidence="1" type="ORF">MOX91_08085</name>
</gene>
<sequence length="191" mass="21632">MEEKALKIYFAGALFNSKDLIGNKILAETIERLASRYKIVLPQDLEQGRASPKSIRDSDLKNLLECDMGVFNYDGSELDSGTVVEFMFAKFSDKPSLLLRTDFRGGGDQTYGGGEPWNLMTSFYPRTRTLLIDSAKTYKDFLSGEKFDLNGYCEFMAKKIISELDVLTESLPVMPKNLRPSVEDWIKILVK</sequence>
<protein>
    <submittedName>
        <fullName evidence="1">Nucleoside 2-deoxyribosyltransferase</fullName>
    </submittedName>
</protein>
<name>A0ABU4WHU4_9BACT</name>
<organism evidence="1 2">
    <name type="scientific">Intestinicryptomonas porci</name>
    <dbReference type="NCBI Taxonomy" id="2926320"/>
    <lineage>
        <taxon>Bacteria</taxon>
        <taxon>Pseudomonadati</taxon>
        <taxon>Verrucomicrobiota</taxon>
        <taxon>Opitutia</taxon>
        <taxon>Opitutales</taxon>
        <taxon>Intestinicryptomonaceae</taxon>
        <taxon>Intestinicryptomonas</taxon>
    </lineage>
</organism>
<dbReference type="Pfam" id="PF05014">
    <property type="entry name" value="Nuc_deoxyrib_tr"/>
    <property type="match status" value="1"/>
</dbReference>
<evidence type="ECO:0000313" key="2">
    <source>
        <dbReference type="Proteomes" id="UP001275932"/>
    </source>
</evidence>
<dbReference type="Proteomes" id="UP001275932">
    <property type="component" value="Unassembled WGS sequence"/>
</dbReference>
<dbReference type="EMBL" id="JALBUT010000009">
    <property type="protein sequence ID" value="MDX8416130.1"/>
    <property type="molecule type" value="Genomic_DNA"/>
</dbReference>
<dbReference type="InterPro" id="IPR007710">
    <property type="entry name" value="Nucleoside_deoxyribTrfase"/>
</dbReference>